<comment type="caution">
    <text evidence="1">The sequence shown here is derived from an EMBL/GenBank/DDBJ whole genome shotgun (WGS) entry which is preliminary data.</text>
</comment>
<name>A0A371FN13_MUCPR</name>
<dbReference type="OrthoDB" id="1430228at2759"/>
<evidence type="ECO:0008006" key="3">
    <source>
        <dbReference type="Google" id="ProtNLM"/>
    </source>
</evidence>
<accession>A0A371FN13</accession>
<reference evidence="1" key="1">
    <citation type="submission" date="2018-05" db="EMBL/GenBank/DDBJ databases">
        <title>Draft genome of Mucuna pruriens seed.</title>
        <authorList>
            <person name="Nnadi N.E."/>
            <person name="Vos R."/>
            <person name="Hasami M.H."/>
            <person name="Devisetty U.K."/>
            <person name="Aguiy J.C."/>
        </authorList>
    </citation>
    <scope>NUCLEOTIDE SEQUENCE [LARGE SCALE GENOMIC DNA]</scope>
    <source>
        <strain evidence="1">JCA_2017</strain>
    </source>
</reference>
<dbReference type="Proteomes" id="UP000257109">
    <property type="component" value="Unassembled WGS sequence"/>
</dbReference>
<evidence type="ECO:0000313" key="2">
    <source>
        <dbReference type="Proteomes" id="UP000257109"/>
    </source>
</evidence>
<gene>
    <name evidence="1" type="ORF">CR513_39850</name>
</gene>
<dbReference type="EMBL" id="QJKJ01008458">
    <property type="protein sequence ID" value="RDX79709.1"/>
    <property type="molecule type" value="Genomic_DNA"/>
</dbReference>
<sequence>MSPFLEYLKEDRLPNDPKEARKIEESAYIIWEVYEGVCDTHIGARTFASKIARTDYYWPTLK</sequence>
<keyword evidence="2" id="KW-1185">Reference proteome</keyword>
<proteinExistence type="predicted"/>
<organism evidence="1 2">
    <name type="scientific">Mucuna pruriens</name>
    <name type="common">Velvet bean</name>
    <name type="synonym">Dolichos pruriens</name>
    <dbReference type="NCBI Taxonomy" id="157652"/>
    <lineage>
        <taxon>Eukaryota</taxon>
        <taxon>Viridiplantae</taxon>
        <taxon>Streptophyta</taxon>
        <taxon>Embryophyta</taxon>
        <taxon>Tracheophyta</taxon>
        <taxon>Spermatophyta</taxon>
        <taxon>Magnoliopsida</taxon>
        <taxon>eudicotyledons</taxon>
        <taxon>Gunneridae</taxon>
        <taxon>Pentapetalae</taxon>
        <taxon>rosids</taxon>
        <taxon>fabids</taxon>
        <taxon>Fabales</taxon>
        <taxon>Fabaceae</taxon>
        <taxon>Papilionoideae</taxon>
        <taxon>50 kb inversion clade</taxon>
        <taxon>NPAAA clade</taxon>
        <taxon>indigoferoid/millettioid clade</taxon>
        <taxon>Phaseoleae</taxon>
        <taxon>Mucuna</taxon>
    </lineage>
</organism>
<feature type="non-terminal residue" evidence="1">
    <location>
        <position position="1"/>
    </location>
</feature>
<evidence type="ECO:0000313" key="1">
    <source>
        <dbReference type="EMBL" id="RDX79709.1"/>
    </source>
</evidence>
<protein>
    <recommendedName>
        <fullName evidence="3">Integrase zinc-binding domain-containing protein</fullName>
    </recommendedName>
</protein>
<dbReference type="AlphaFoldDB" id="A0A371FN13"/>